<keyword evidence="2" id="KW-1133">Transmembrane helix</keyword>
<evidence type="ECO:0000313" key="4">
    <source>
        <dbReference type="EMBL" id="MTT31659.1"/>
    </source>
</evidence>
<evidence type="ECO:0000256" key="1">
    <source>
        <dbReference type="SAM" id="Coils"/>
    </source>
</evidence>
<dbReference type="AlphaFoldDB" id="A0A6N8CNF8"/>
<sequence>MRLPPYYRMPSWQRFLAGIIIGTIIGFSFFILLFGMAQERQIQKIKEQETKIKTLQAHKKTLLEEQDQKNELLEKKITIQDIKVNIEKSKIGKILRYDLEDQMTRDLRSLINNDIESVAVNKDLIYNIIEKRTYTTDRMDYQFKIQTLIIFSTLEVNVRIVHIDEKER</sequence>
<name>A0A6N8CNF8_9BACI</name>
<protein>
    <recommendedName>
        <fullName evidence="3">Sporulation membrane protein YtrI C-terminal domain-containing protein</fullName>
    </recommendedName>
</protein>
<keyword evidence="2" id="KW-0812">Transmembrane</keyword>
<comment type="caution">
    <text evidence="4">The sequence shown here is derived from an EMBL/GenBank/DDBJ whole genome shotgun (WGS) entry which is preliminary data.</text>
</comment>
<dbReference type="Proteomes" id="UP000440978">
    <property type="component" value="Unassembled WGS sequence"/>
</dbReference>
<feature type="coiled-coil region" evidence="1">
    <location>
        <begin position="38"/>
        <end position="75"/>
    </location>
</feature>
<evidence type="ECO:0000256" key="2">
    <source>
        <dbReference type="SAM" id="Phobius"/>
    </source>
</evidence>
<evidence type="ECO:0000313" key="5">
    <source>
        <dbReference type="Proteomes" id="UP000440978"/>
    </source>
</evidence>
<keyword evidence="5" id="KW-1185">Reference proteome</keyword>
<gene>
    <name evidence="4" type="ORF">GMB86_06490</name>
</gene>
<proteinExistence type="predicted"/>
<feature type="transmembrane region" description="Helical" evidence="2">
    <location>
        <begin position="15"/>
        <end position="37"/>
    </location>
</feature>
<dbReference type="NCBIfam" id="NF041479">
    <property type="entry name" value="spor_membprot_YtrI"/>
    <property type="match status" value="1"/>
</dbReference>
<keyword evidence="2" id="KW-0472">Membrane</keyword>
<feature type="domain" description="Sporulation membrane protein YtrI C-terminal" evidence="3">
    <location>
        <begin position="80"/>
        <end position="160"/>
    </location>
</feature>
<evidence type="ECO:0000259" key="3">
    <source>
        <dbReference type="Pfam" id="PF26347"/>
    </source>
</evidence>
<keyword evidence="1" id="KW-0175">Coiled coil</keyword>
<accession>A0A6N8CNF8</accession>
<dbReference type="RefSeq" id="WP_155217906.1">
    <property type="nucleotide sequence ID" value="NZ_WNHB01000008.1"/>
</dbReference>
<dbReference type="EMBL" id="WNHB01000008">
    <property type="protein sequence ID" value="MTT31659.1"/>
    <property type="molecule type" value="Genomic_DNA"/>
</dbReference>
<organism evidence="4 5">
    <name type="scientific">Terrilactibacillus tamarindi</name>
    <dbReference type="NCBI Taxonomy" id="2599694"/>
    <lineage>
        <taxon>Bacteria</taxon>
        <taxon>Bacillati</taxon>
        <taxon>Bacillota</taxon>
        <taxon>Bacilli</taxon>
        <taxon>Bacillales</taxon>
        <taxon>Bacillaceae</taxon>
        <taxon>Terrilactibacillus</taxon>
    </lineage>
</organism>
<reference evidence="4 5" key="1">
    <citation type="submission" date="2019-11" db="EMBL/GenBank/DDBJ databases">
        <title>Terrilactibacillus tamarindus sp. nov. BCM23-1 isolated from bark of Tamarindus indica.</title>
        <authorList>
            <person name="Kingkaew E."/>
            <person name="Tanasupawat S."/>
        </authorList>
    </citation>
    <scope>NUCLEOTIDE SEQUENCE [LARGE SCALE GENOMIC DNA]</scope>
    <source>
        <strain evidence="4 5">BCM23-1</strain>
    </source>
</reference>
<dbReference type="InterPro" id="IPR048198">
    <property type="entry name" value="YtrI"/>
</dbReference>
<dbReference type="InterPro" id="IPR058620">
    <property type="entry name" value="YtrI_C"/>
</dbReference>
<dbReference type="OrthoDB" id="2691164at2"/>
<dbReference type="Pfam" id="PF26347">
    <property type="entry name" value="YtrI_sporulation"/>
    <property type="match status" value="1"/>
</dbReference>